<protein>
    <recommendedName>
        <fullName evidence="6">Mce-associated membrane protein</fullName>
    </recommendedName>
</protein>
<evidence type="ECO:0000313" key="5">
    <source>
        <dbReference type="Proteomes" id="UP000468687"/>
    </source>
</evidence>
<reference evidence="4 5" key="1">
    <citation type="journal article" date="2014" name="Int. J. Syst. Evol. Microbiol.">
        <title>Nocardioides zeae sp. nov., isolated from the stem of Zea mays.</title>
        <authorList>
            <person name="Glaeser S.P."/>
            <person name="McInroy J.A."/>
            <person name="Busse H.J."/>
            <person name="Kampfer P."/>
        </authorList>
    </citation>
    <scope>NUCLEOTIDE SEQUENCE [LARGE SCALE GENOMIC DNA]</scope>
    <source>
        <strain evidence="4 5">JCM 30728</strain>
    </source>
</reference>
<comment type="caution">
    <text evidence="4">The sequence shown here is derived from an EMBL/GenBank/DDBJ whole genome shotgun (WGS) entry which is preliminary data.</text>
</comment>
<gene>
    <name evidence="4" type="ORF">G3T38_04805</name>
</gene>
<sequence>MTLQDQGATTTLRTRASVRVALLAAAVVASLAVLVWQGVVWRDATTEAEARTAVAAVARDQVDDFVNFTPADVDARMEAIRDRSDDRFADQVEDFAGTFAANVRDGGVTTTGEVVGVGVRDLQADSASVLVAATAAIAMPDAEAIESVHRVQVDLRRDGDDWKVTNMEFVQ</sequence>
<evidence type="ECO:0000256" key="2">
    <source>
        <dbReference type="ARBA" id="ARBA00023136"/>
    </source>
</evidence>
<dbReference type="PANTHER" id="PTHR37042:SF4">
    <property type="entry name" value="OUTER MEMBRANE PROTEIN RV1973"/>
    <property type="match status" value="1"/>
</dbReference>
<proteinExistence type="predicted"/>
<keyword evidence="3" id="KW-1133">Transmembrane helix</keyword>
<organism evidence="4 5">
    <name type="scientific">Nocardioides zeae</name>
    <dbReference type="NCBI Taxonomy" id="1457234"/>
    <lineage>
        <taxon>Bacteria</taxon>
        <taxon>Bacillati</taxon>
        <taxon>Actinomycetota</taxon>
        <taxon>Actinomycetes</taxon>
        <taxon>Propionibacteriales</taxon>
        <taxon>Nocardioidaceae</taxon>
        <taxon>Nocardioides</taxon>
    </lineage>
</organism>
<dbReference type="GO" id="GO:0016020">
    <property type="term" value="C:membrane"/>
    <property type="evidence" value="ECO:0007669"/>
    <property type="project" value="UniProtKB-SubCell"/>
</dbReference>
<evidence type="ECO:0000256" key="3">
    <source>
        <dbReference type="SAM" id="Phobius"/>
    </source>
</evidence>
<evidence type="ECO:0000256" key="1">
    <source>
        <dbReference type="ARBA" id="ARBA00004370"/>
    </source>
</evidence>
<evidence type="ECO:0008006" key="6">
    <source>
        <dbReference type="Google" id="ProtNLM"/>
    </source>
</evidence>
<dbReference type="AlphaFoldDB" id="A0A6P0HG41"/>
<evidence type="ECO:0000313" key="4">
    <source>
        <dbReference type="EMBL" id="NEN77593.1"/>
    </source>
</evidence>
<dbReference type="PANTHER" id="PTHR37042">
    <property type="entry name" value="OUTER MEMBRANE PROTEIN RV1973"/>
    <property type="match status" value="1"/>
</dbReference>
<accession>A0A6P0HG41</accession>
<dbReference type="Proteomes" id="UP000468687">
    <property type="component" value="Unassembled WGS sequence"/>
</dbReference>
<feature type="transmembrane region" description="Helical" evidence="3">
    <location>
        <begin position="20"/>
        <end position="41"/>
    </location>
</feature>
<keyword evidence="5" id="KW-1185">Reference proteome</keyword>
<keyword evidence="3" id="KW-0812">Transmembrane</keyword>
<comment type="subcellular location">
    <subcellularLocation>
        <location evidence="1">Membrane</location>
    </subcellularLocation>
</comment>
<dbReference type="EMBL" id="JAAGXA010000002">
    <property type="protein sequence ID" value="NEN77593.1"/>
    <property type="molecule type" value="Genomic_DNA"/>
</dbReference>
<dbReference type="RefSeq" id="WP_163770927.1">
    <property type="nucleotide sequence ID" value="NZ_JAAGXA010000002.1"/>
</dbReference>
<name>A0A6P0HG41_9ACTN</name>
<keyword evidence="2 3" id="KW-0472">Membrane</keyword>